<dbReference type="SUPFAM" id="SSF54001">
    <property type="entry name" value="Cysteine proteinases"/>
    <property type="match status" value="1"/>
</dbReference>
<evidence type="ECO:0000313" key="4">
    <source>
        <dbReference type="EMBL" id="GAA5005252.1"/>
    </source>
</evidence>
<sequence>MAKDDTVLISEPPAAHPDESPWGGHLLDLDAYLGRTGYTGPRAATLACLRSVARAHLAAIPFENVDVALGRDVSLDLADIQHKLVRSGRGGYCFEHNLLFAAVLERFGLPVTRLLARVRQGRPTVRYRAHTTLLVEAEGRTYLTDVGFGAEGPLAPLPLAHCATVTVGGFQWRLVRESDQWVLQSLHDDGWFDLYSFRLERHHSVDFDVSNFYTAHHPRSTFTGKLVAMRGDETVQRTLTNGSLHLRHADGRTELVHLSADEAIEALRETFAVRLGDSDARSLKERLSTSFSSVQEA</sequence>
<evidence type="ECO:0000256" key="3">
    <source>
        <dbReference type="SAM" id="MobiDB-lite"/>
    </source>
</evidence>
<comment type="similarity">
    <text evidence="1 2">Belongs to the arylamine N-acetyltransferase family.</text>
</comment>
<evidence type="ECO:0000313" key="5">
    <source>
        <dbReference type="Proteomes" id="UP001500610"/>
    </source>
</evidence>
<dbReference type="Pfam" id="PF00797">
    <property type="entry name" value="Acetyltransf_2"/>
    <property type="match status" value="1"/>
</dbReference>
<dbReference type="Gene3D" id="2.40.128.150">
    <property type="entry name" value="Cysteine proteinases"/>
    <property type="match status" value="1"/>
</dbReference>
<dbReference type="Proteomes" id="UP001500610">
    <property type="component" value="Unassembled WGS sequence"/>
</dbReference>
<proteinExistence type="inferred from homology"/>
<reference evidence="5" key="1">
    <citation type="journal article" date="2019" name="Int. J. Syst. Evol. Microbiol.">
        <title>The Global Catalogue of Microorganisms (GCM) 10K type strain sequencing project: providing services to taxonomists for standard genome sequencing and annotation.</title>
        <authorList>
            <consortium name="The Broad Institute Genomics Platform"/>
            <consortium name="The Broad Institute Genome Sequencing Center for Infectious Disease"/>
            <person name="Wu L."/>
            <person name="Ma J."/>
        </authorList>
    </citation>
    <scope>NUCLEOTIDE SEQUENCE [LARGE SCALE GENOMIC DNA]</scope>
    <source>
        <strain evidence="5">JCM 17657</strain>
    </source>
</reference>
<dbReference type="InterPro" id="IPR001447">
    <property type="entry name" value="Arylamine_N-AcTrfase"/>
</dbReference>
<keyword evidence="5" id="KW-1185">Reference proteome</keyword>
<dbReference type="EMBL" id="BAABIV010000028">
    <property type="protein sequence ID" value="GAA5005252.1"/>
    <property type="molecule type" value="Genomic_DNA"/>
</dbReference>
<gene>
    <name evidence="4" type="ORF">GCM10023257_58510</name>
</gene>
<feature type="region of interest" description="Disordered" evidence="3">
    <location>
        <begin position="1"/>
        <end position="21"/>
    </location>
</feature>
<dbReference type="PANTHER" id="PTHR11786:SF0">
    <property type="entry name" value="ARYLAMINE N-ACETYLTRANSFERASE 4-RELATED"/>
    <property type="match status" value="1"/>
</dbReference>
<protein>
    <submittedName>
        <fullName evidence="4">Arylamine N-acetyltransferase</fullName>
    </submittedName>
</protein>
<dbReference type="InterPro" id="IPR038765">
    <property type="entry name" value="Papain-like_cys_pep_sf"/>
</dbReference>
<evidence type="ECO:0000256" key="2">
    <source>
        <dbReference type="RuleBase" id="RU003452"/>
    </source>
</evidence>
<dbReference type="Gene3D" id="3.30.2140.10">
    <property type="entry name" value="Arylamine N-acetyltransferase"/>
    <property type="match status" value="1"/>
</dbReference>
<dbReference type="PRINTS" id="PR01543">
    <property type="entry name" value="ANATRNSFRASE"/>
</dbReference>
<dbReference type="PANTHER" id="PTHR11786">
    <property type="entry name" value="N-HYDROXYARYLAMINE O-ACETYLTRANSFERASE"/>
    <property type="match status" value="1"/>
</dbReference>
<evidence type="ECO:0000256" key="1">
    <source>
        <dbReference type="ARBA" id="ARBA00006547"/>
    </source>
</evidence>
<name>A0ABP9IQT3_9ACTN</name>
<dbReference type="RefSeq" id="WP_226027395.1">
    <property type="nucleotide sequence ID" value="NZ_BAABIV010000028.1"/>
</dbReference>
<comment type="caution">
    <text evidence="4">The sequence shown here is derived from an EMBL/GenBank/DDBJ whole genome shotgun (WGS) entry which is preliminary data.</text>
</comment>
<accession>A0ABP9IQT3</accession>
<organism evidence="4 5">
    <name type="scientific">Streptomyces hyderabadensis</name>
    <dbReference type="NCBI Taxonomy" id="598549"/>
    <lineage>
        <taxon>Bacteria</taxon>
        <taxon>Bacillati</taxon>
        <taxon>Actinomycetota</taxon>
        <taxon>Actinomycetes</taxon>
        <taxon>Kitasatosporales</taxon>
        <taxon>Streptomycetaceae</taxon>
        <taxon>Streptomyces</taxon>
    </lineage>
</organism>